<dbReference type="GO" id="GO:0006799">
    <property type="term" value="P:polyphosphate biosynthetic process"/>
    <property type="evidence" value="ECO:0007669"/>
    <property type="project" value="UniProtKB-ARBA"/>
</dbReference>
<keyword evidence="2" id="KW-1185">Reference proteome</keyword>
<dbReference type="CDD" id="cd07750">
    <property type="entry name" value="PolyPPase_VTC_like"/>
    <property type="match status" value="1"/>
</dbReference>
<reference evidence="1 2" key="1">
    <citation type="submission" date="2016-10" db="EMBL/GenBank/DDBJ databases">
        <title>Genome sequence of Rothia aeria strain JCM11412.</title>
        <authorList>
            <person name="Nambu T."/>
        </authorList>
    </citation>
    <scope>NUCLEOTIDE SEQUENCE [LARGE SCALE GENOMIC DNA]</scope>
    <source>
        <strain evidence="1 2">JCM 11412</strain>
    </source>
</reference>
<dbReference type="EMBL" id="AP017895">
    <property type="protein sequence ID" value="BAV86390.1"/>
    <property type="molecule type" value="Genomic_DNA"/>
</dbReference>
<dbReference type="AlphaFoldDB" id="A0A2Z5QVI0"/>
<evidence type="ECO:0000313" key="2">
    <source>
        <dbReference type="Proteomes" id="UP000250241"/>
    </source>
</evidence>
<dbReference type="Gene3D" id="3.20.100.30">
    <property type="entry name" value="VTC, catalytic tunnel domain"/>
    <property type="match status" value="1"/>
</dbReference>
<dbReference type="KEGG" id="raj:RA11412_0091"/>
<dbReference type="InterPro" id="IPR042267">
    <property type="entry name" value="VTC_sf"/>
</dbReference>
<dbReference type="GeneID" id="93862169"/>
<organism evidence="1 2">
    <name type="scientific">Rothia aeria</name>
    <dbReference type="NCBI Taxonomy" id="172042"/>
    <lineage>
        <taxon>Bacteria</taxon>
        <taxon>Bacillati</taxon>
        <taxon>Actinomycetota</taxon>
        <taxon>Actinomycetes</taxon>
        <taxon>Micrococcales</taxon>
        <taxon>Micrococcaceae</taxon>
        <taxon>Rothia</taxon>
    </lineage>
</organism>
<dbReference type="Proteomes" id="UP000250241">
    <property type="component" value="Chromosome"/>
</dbReference>
<name>A0A2Z5QVI0_9MICC</name>
<dbReference type="InterPro" id="IPR018966">
    <property type="entry name" value="VTC_domain"/>
</dbReference>
<accession>A0A2Z5QVI0</accession>
<gene>
    <name evidence="1" type="ORF">RA11412_0091</name>
</gene>
<dbReference type="Pfam" id="PF09359">
    <property type="entry name" value="VTC"/>
    <property type="match status" value="1"/>
</dbReference>
<proteinExistence type="predicted"/>
<sequence>MEIIPSYWQSITLNDLNNKAAMQTRMDRKYIVDADYAASVLAELPAEASVLEIEGQREFAYDSVYFDTPNLVSYYAAATDRPDRFKVRTRSYLDTNTCFLEVKTEGERAMTVKERIPYSIDDRDKLTEEGRQYVNEALYGILDTPAIEFEPVISTGYRRTTIYLPASEQNPVDSRLTIDRNLTWTPLSDHALYAGVTRENYHGHKVGVEYTIPGTVIIETKSGTAPSVADKHLWRAGIRPVKISKFGTGLAALNPQLPSNKWHRIIERWMNLVPAKVAV</sequence>
<protein>
    <submittedName>
        <fullName evidence="1">Uncharacterized protein</fullName>
    </submittedName>
</protein>
<dbReference type="RefSeq" id="WP_126854528.1">
    <property type="nucleotide sequence ID" value="NZ_CAKASD010000005.1"/>
</dbReference>
<evidence type="ECO:0000313" key="1">
    <source>
        <dbReference type="EMBL" id="BAV86390.1"/>
    </source>
</evidence>